<dbReference type="EMBL" id="BARV01000842">
    <property type="protein sequence ID" value="GAH90134.1"/>
    <property type="molecule type" value="Genomic_DNA"/>
</dbReference>
<proteinExistence type="predicted"/>
<evidence type="ECO:0000313" key="1">
    <source>
        <dbReference type="EMBL" id="GAH90134.1"/>
    </source>
</evidence>
<organism evidence="1">
    <name type="scientific">marine sediment metagenome</name>
    <dbReference type="NCBI Taxonomy" id="412755"/>
    <lineage>
        <taxon>unclassified sequences</taxon>
        <taxon>metagenomes</taxon>
        <taxon>ecological metagenomes</taxon>
    </lineage>
</organism>
<gene>
    <name evidence="1" type="ORF">S06H3_02782</name>
</gene>
<dbReference type="AlphaFoldDB" id="X1KJ07"/>
<sequence length="47" mass="4928">MGLLQFVLEVLHIGIFKPQALGLAKAYAVDNTGVVKLVADDGIFGGK</sequence>
<protein>
    <submittedName>
        <fullName evidence="1">Uncharacterized protein</fullName>
    </submittedName>
</protein>
<reference evidence="1" key="1">
    <citation type="journal article" date="2014" name="Front. Microbiol.">
        <title>High frequency of phylogenetically diverse reductive dehalogenase-homologous genes in deep subseafloor sedimentary metagenomes.</title>
        <authorList>
            <person name="Kawai M."/>
            <person name="Futagami T."/>
            <person name="Toyoda A."/>
            <person name="Takaki Y."/>
            <person name="Nishi S."/>
            <person name="Hori S."/>
            <person name="Arai W."/>
            <person name="Tsubouchi T."/>
            <person name="Morono Y."/>
            <person name="Uchiyama I."/>
            <person name="Ito T."/>
            <person name="Fujiyama A."/>
            <person name="Inagaki F."/>
            <person name="Takami H."/>
        </authorList>
    </citation>
    <scope>NUCLEOTIDE SEQUENCE</scope>
    <source>
        <strain evidence="1">Expedition CK06-06</strain>
    </source>
</reference>
<name>X1KJ07_9ZZZZ</name>
<accession>X1KJ07</accession>
<comment type="caution">
    <text evidence="1">The sequence shown here is derived from an EMBL/GenBank/DDBJ whole genome shotgun (WGS) entry which is preliminary data.</text>
</comment>